<evidence type="ECO:0000313" key="1">
    <source>
        <dbReference type="EMBL" id="KAI3375742.1"/>
    </source>
</evidence>
<protein>
    <submittedName>
        <fullName evidence="1">Uncharacterized protein</fullName>
    </submittedName>
</protein>
<sequence>MMMERILLGVLYLSGWYIFSTCLLYQYHFVAEPMNWTEAQTYCREKYTDLATIENTEEMNQLVSTISSSGYSSNVWIGLYSTVSWRWSDGYNGSGAEYRNWYPGYQYENYFCVMSHTYYLWISNPCSNSQPFICNNGTQLNPQFVLVNKAMNWSSAQKYCRENFRDLATVNNSTVDQQIRELSGWTWTWIVKKQVVKVKIKAGDFVDLNDTAVKANFLKEIWWLVRLVSFELKLMRRRPLPRKTPGPESTGCGLTGLPPWDKAPGAGAWWHLPQQTPVLDPISRGFRGLPPGEKAPGAGGRRSLILPSIQRGEQPSVTEAHFTAAEIQVDQNILATRRPCCERPIPSSPPRARRSSGTQMSGNGIASNLVVGRGTLPARQNGDDPTASYPSTNNNNDERLDLILETLRNLSSSVCVLLRELVKLQTEDESTARPVARRLSPEITVIHHVIPDKKERAPTEALYRATPQKRRTAEDDLDESMRKILNEPGLSSYEKIKKYDALLQRYLSLMKQGQKEERRMTLTLHQDSSAPERPEVEPQRETERPEEDEAMSEVLKGLPSRSRKNAEYILQKMKNTDRWVDL</sequence>
<proteinExistence type="predicted"/>
<dbReference type="EMBL" id="CM041532">
    <property type="protein sequence ID" value="KAI3375742.1"/>
    <property type="molecule type" value="Genomic_DNA"/>
</dbReference>
<evidence type="ECO:0000313" key="2">
    <source>
        <dbReference type="Proteomes" id="UP000831701"/>
    </source>
</evidence>
<dbReference type="Proteomes" id="UP000831701">
    <property type="component" value="Chromosome 2"/>
</dbReference>
<reference evidence="1" key="1">
    <citation type="submission" date="2022-04" db="EMBL/GenBank/DDBJ databases">
        <title>Jade perch genome.</title>
        <authorList>
            <person name="Chao B."/>
        </authorList>
    </citation>
    <scope>NUCLEOTIDE SEQUENCE</scope>
    <source>
        <strain evidence="1">CB-2022</strain>
    </source>
</reference>
<keyword evidence="2" id="KW-1185">Reference proteome</keyword>
<gene>
    <name evidence="1" type="ORF">L3Q82_004041</name>
</gene>
<accession>A0ACB8X886</accession>
<organism evidence="1 2">
    <name type="scientific">Scortum barcoo</name>
    <name type="common">barcoo grunter</name>
    <dbReference type="NCBI Taxonomy" id="214431"/>
    <lineage>
        <taxon>Eukaryota</taxon>
        <taxon>Metazoa</taxon>
        <taxon>Chordata</taxon>
        <taxon>Craniata</taxon>
        <taxon>Vertebrata</taxon>
        <taxon>Euteleostomi</taxon>
        <taxon>Actinopterygii</taxon>
        <taxon>Neopterygii</taxon>
        <taxon>Teleostei</taxon>
        <taxon>Neoteleostei</taxon>
        <taxon>Acanthomorphata</taxon>
        <taxon>Eupercaria</taxon>
        <taxon>Centrarchiformes</taxon>
        <taxon>Terapontoidei</taxon>
        <taxon>Terapontidae</taxon>
        <taxon>Scortum</taxon>
    </lineage>
</organism>
<comment type="caution">
    <text evidence="1">The sequence shown here is derived from an EMBL/GenBank/DDBJ whole genome shotgun (WGS) entry which is preliminary data.</text>
</comment>
<name>A0ACB8X886_9TELE</name>